<name>A0ABW9RY89_9BACT</name>
<proteinExistence type="predicted"/>
<sequence>MKNLNNVIFLLLLVAAIAVSCKDDDVDCCTIVDTTIIMKFVDENGVNLLNDIAEHGIEPAGIVLYYKVNGQWEEYFEANLDAPKGYLTTEESGDAFFILYTDPSYSENNITEIKIQFTEDLSGILKAEFTQNGSNVTCTKVWYDDELKWDQTSQSERSFTVEL</sequence>
<dbReference type="Proteomes" id="UP000798808">
    <property type="component" value="Unassembled WGS sequence"/>
</dbReference>
<evidence type="ECO:0000313" key="2">
    <source>
        <dbReference type="EMBL" id="MTI27990.1"/>
    </source>
</evidence>
<dbReference type="RefSeq" id="WP_155175063.1">
    <property type="nucleotide sequence ID" value="NZ_BAAAFL010000068.1"/>
</dbReference>
<feature type="signal peptide" evidence="1">
    <location>
        <begin position="1"/>
        <end position="21"/>
    </location>
</feature>
<keyword evidence="3" id="KW-1185">Reference proteome</keyword>
<organism evidence="2 3">
    <name type="scientific">Fulvivirga kasyanovii</name>
    <dbReference type="NCBI Taxonomy" id="396812"/>
    <lineage>
        <taxon>Bacteria</taxon>
        <taxon>Pseudomonadati</taxon>
        <taxon>Bacteroidota</taxon>
        <taxon>Cytophagia</taxon>
        <taxon>Cytophagales</taxon>
        <taxon>Fulvivirgaceae</taxon>
        <taxon>Fulvivirga</taxon>
    </lineage>
</organism>
<dbReference type="PROSITE" id="PS51257">
    <property type="entry name" value="PROKAR_LIPOPROTEIN"/>
    <property type="match status" value="1"/>
</dbReference>
<gene>
    <name evidence="2" type="ORF">E1163_23740</name>
</gene>
<evidence type="ECO:0000256" key="1">
    <source>
        <dbReference type="SAM" id="SignalP"/>
    </source>
</evidence>
<evidence type="ECO:0000313" key="3">
    <source>
        <dbReference type="Proteomes" id="UP000798808"/>
    </source>
</evidence>
<reference evidence="2 3" key="1">
    <citation type="submission" date="2019-02" db="EMBL/GenBank/DDBJ databases">
        <authorList>
            <person name="Goldberg S.R."/>
            <person name="Haltli B.A."/>
            <person name="Correa H."/>
            <person name="Russell K.G."/>
        </authorList>
    </citation>
    <scope>NUCLEOTIDE SEQUENCE [LARGE SCALE GENOMIC DNA]</scope>
    <source>
        <strain evidence="2 3">JCM 16186</strain>
    </source>
</reference>
<keyword evidence="1" id="KW-0732">Signal</keyword>
<protein>
    <submittedName>
        <fullName evidence="2">Uncharacterized protein</fullName>
    </submittedName>
</protein>
<accession>A0ABW9RY89</accession>
<feature type="chain" id="PRO_5045538778" evidence="1">
    <location>
        <begin position="22"/>
        <end position="163"/>
    </location>
</feature>
<dbReference type="EMBL" id="SMLW01000649">
    <property type="protein sequence ID" value="MTI27990.1"/>
    <property type="molecule type" value="Genomic_DNA"/>
</dbReference>
<comment type="caution">
    <text evidence="2">The sequence shown here is derived from an EMBL/GenBank/DDBJ whole genome shotgun (WGS) entry which is preliminary data.</text>
</comment>